<sequence>MSRASISVARISQSSASISPRTHLHHRAALRSRPHRPLHHRSLRTTCSSSCSRHVLSAQVADIHSLLGLDRSAKPEEVKVAFRRKARKLHPDVNHDEGATAQFIELKEAYKTWVHMMGVHGGSSPPPGTYQGDKKQHNDRMKQEMVDLFNTYYSEPWM</sequence>
<evidence type="ECO:0000313" key="4">
    <source>
        <dbReference type="EMBL" id="JAC79678.1"/>
    </source>
</evidence>
<dbReference type="Pfam" id="PF00226">
    <property type="entry name" value="DnaJ"/>
    <property type="match status" value="1"/>
</dbReference>
<evidence type="ECO:0000256" key="1">
    <source>
        <dbReference type="SAM" id="MobiDB-lite"/>
    </source>
</evidence>
<dbReference type="PROSITE" id="PS50076">
    <property type="entry name" value="DNAJ_2"/>
    <property type="match status" value="1"/>
</dbReference>
<reference evidence="4" key="1">
    <citation type="submission" date="2014-05" db="EMBL/GenBank/DDBJ databases">
        <title>The transcriptome of the halophilic microalga Tetraselmis sp. GSL018 isolated from the Great Salt Lake, Utah.</title>
        <authorList>
            <person name="Jinkerson R.E."/>
            <person name="D'Adamo S."/>
            <person name="Posewitz M.C."/>
        </authorList>
    </citation>
    <scope>NUCLEOTIDE SEQUENCE</scope>
    <source>
        <strain evidence="4">GSL018</strain>
    </source>
</reference>
<dbReference type="InterPro" id="IPR001623">
    <property type="entry name" value="DnaJ_domain"/>
</dbReference>
<feature type="domain" description="J" evidence="2">
    <location>
        <begin position="62"/>
        <end position="142"/>
    </location>
</feature>
<dbReference type="EMBL" id="GBEZ01005656">
    <property type="protein sequence ID" value="JAC79678.1"/>
    <property type="molecule type" value="Transcribed_RNA"/>
</dbReference>
<dbReference type="GO" id="GO:0042026">
    <property type="term" value="P:protein refolding"/>
    <property type="evidence" value="ECO:0007669"/>
    <property type="project" value="TreeGrafter"/>
</dbReference>
<dbReference type="PRINTS" id="PR00625">
    <property type="entry name" value="JDOMAIN"/>
</dbReference>
<dbReference type="AlphaFoldDB" id="A0A061S618"/>
<dbReference type="InterPro" id="IPR036869">
    <property type="entry name" value="J_dom_sf"/>
</dbReference>
<evidence type="ECO:0000313" key="3">
    <source>
        <dbReference type="EMBL" id="JAC75978.1"/>
    </source>
</evidence>
<dbReference type="GO" id="GO:0051082">
    <property type="term" value="F:unfolded protein binding"/>
    <property type="evidence" value="ECO:0007669"/>
    <property type="project" value="TreeGrafter"/>
</dbReference>
<feature type="region of interest" description="Disordered" evidence="1">
    <location>
        <begin position="1"/>
        <end position="23"/>
    </location>
</feature>
<dbReference type="EMBL" id="GBEZ01009620">
    <property type="protein sequence ID" value="JAC75978.1"/>
    <property type="molecule type" value="Transcribed_RNA"/>
</dbReference>
<dbReference type="SUPFAM" id="SSF46565">
    <property type="entry name" value="Chaperone J-domain"/>
    <property type="match status" value="1"/>
</dbReference>
<dbReference type="GO" id="GO:0005737">
    <property type="term" value="C:cytoplasm"/>
    <property type="evidence" value="ECO:0007669"/>
    <property type="project" value="TreeGrafter"/>
</dbReference>
<dbReference type="Gene3D" id="1.10.287.110">
    <property type="entry name" value="DnaJ domain"/>
    <property type="match status" value="1"/>
</dbReference>
<proteinExistence type="predicted"/>
<dbReference type="SMART" id="SM00271">
    <property type="entry name" value="DnaJ"/>
    <property type="match status" value="1"/>
</dbReference>
<evidence type="ECO:0000259" key="2">
    <source>
        <dbReference type="PROSITE" id="PS50076"/>
    </source>
</evidence>
<feature type="compositionally biased region" description="Polar residues" evidence="1">
    <location>
        <begin position="10"/>
        <end position="20"/>
    </location>
</feature>
<dbReference type="PANTHER" id="PTHR43096">
    <property type="entry name" value="DNAJ HOMOLOG 1, MITOCHONDRIAL-RELATED"/>
    <property type="match status" value="1"/>
</dbReference>
<name>A0A061S618_9CHLO</name>
<organism evidence="4">
    <name type="scientific">Tetraselmis sp. GSL018</name>
    <dbReference type="NCBI Taxonomy" id="582737"/>
    <lineage>
        <taxon>Eukaryota</taxon>
        <taxon>Viridiplantae</taxon>
        <taxon>Chlorophyta</taxon>
        <taxon>core chlorophytes</taxon>
        <taxon>Chlorodendrophyceae</taxon>
        <taxon>Chlorodendrales</taxon>
        <taxon>Chlorodendraceae</taxon>
        <taxon>Tetraselmis</taxon>
    </lineage>
</organism>
<dbReference type="PANTHER" id="PTHR43096:SF58">
    <property type="entry name" value="CHAPERONE DNAJ-DOMAIN SUPERFAMILY PROTEIN"/>
    <property type="match status" value="1"/>
</dbReference>
<gene>
    <name evidence="4" type="ORF">TSPGSL018_12101</name>
    <name evidence="3" type="ORF">TSPGSL018_21529</name>
</gene>
<accession>A0A061S618</accession>
<protein>
    <recommendedName>
        <fullName evidence="2">J domain-containing protein</fullName>
    </recommendedName>
</protein>
<dbReference type="CDD" id="cd06257">
    <property type="entry name" value="DnaJ"/>
    <property type="match status" value="1"/>
</dbReference>